<evidence type="ECO:0000256" key="5">
    <source>
        <dbReference type="ARBA" id="ARBA00023065"/>
    </source>
</evidence>
<evidence type="ECO:0000313" key="8">
    <source>
        <dbReference type="EMBL" id="CAL4142636.1"/>
    </source>
</evidence>
<organism evidence="8 9">
    <name type="scientific">Meganyctiphanes norvegica</name>
    <name type="common">Northern krill</name>
    <name type="synonym">Thysanopoda norvegica</name>
    <dbReference type="NCBI Taxonomy" id="48144"/>
    <lineage>
        <taxon>Eukaryota</taxon>
        <taxon>Metazoa</taxon>
        <taxon>Ecdysozoa</taxon>
        <taxon>Arthropoda</taxon>
        <taxon>Crustacea</taxon>
        <taxon>Multicrustacea</taxon>
        <taxon>Malacostraca</taxon>
        <taxon>Eumalacostraca</taxon>
        <taxon>Eucarida</taxon>
        <taxon>Euphausiacea</taxon>
        <taxon>Euphausiidae</taxon>
        <taxon>Meganyctiphanes</taxon>
    </lineage>
</organism>
<dbReference type="PANTHER" id="PTHR18945">
    <property type="entry name" value="NEUROTRANSMITTER GATED ION CHANNEL"/>
    <property type="match status" value="1"/>
</dbReference>
<evidence type="ECO:0000256" key="1">
    <source>
        <dbReference type="ARBA" id="ARBA00004141"/>
    </source>
</evidence>
<accession>A0AAV2RTB1</accession>
<dbReference type="Gene3D" id="1.20.58.390">
    <property type="entry name" value="Neurotransmitter-gated ion-channel transmembrane domain"/>
    <property type="match status" value="1"/>
</dbReference>
<keyword evidence="7" id="KW-0472">Membrane</keyword>
<evidence type="ECO:0000256" key="2">
    <source>
        <dbReference type="ARBA" id="ARBA00004236"/>
    </source>
</evidence>
<dbReference type="PRINTS" id="PR00253">
    <property type="entry name" value="GABAARECEPTR"/>
</dbReference>
<feature type="transmembrane region" description="Helical" evidence="7">
    <location>
        <begin position="116"/>
        <end position="136"/>
    </location>
</feature>
<keyword evidence="6" id="KW-0407">Ion channel</keyword>
<evidence type="ECO:0000313" key="9">
    <source>
        <dbReference type="Proteomes" id="UP001497623"/>
    </source>
</evidence>
<gene>
    <name evidence="8" type="ORF">MNOR_LOCUS29165</name>
</gene>
<proteinExistence type="predicted"/>
<feature type="transmembrane region" description="Helical" evidence="7">
    <location>
        <begin position="83"/>
        <end position="104"/>
    </location>
</feature>
<keyword evidence="7" id="KW-1133">Transmembrane helix</keyword>
<keyword evidence="3" id="KW-0813">Transport</keyword>
<evidence type="ECO:0000256" key="7">
    <source>
        <dbReference type="SAM" id="Phobius"/>
    </source>
</evidence>
<name>A0AAV2RTB1_MEGNR</name>
<evidence type="ECO:0000256" key="4">
    <source>
        <dbReference type="ARBA" id="ARBA00022475"/>
    </source>
</evidence>
<dbReference type="AlphaFoldDB" id="A0AAV2RTB1"/>
<keyword evidence="9" id="KW-1185">Reference proteome</keyword>
<dbReference type="SUPFAM" id="SSF63712">
    <property type="entry name" value="Nicotinic receptor ligand binding domain-like"/>
    <property type="match status" value="1"/>
</dbReference>
<dbReference type="GO" id="GO:0005886">
    <property type="term" value="C:plasma membrane"/>
    <property type="evidence" value="ECO:0007669"/>
    <property type="project" value="UniProtKB-SubCell"/>
</dbReference>
<evidence type="ECO:0000256" key="6">
    <source>
        <dbReference type="ARBA" id="ARBA00023303"/>
    </source>
</evidence>
<comment type="subcellular location">
    <subcellularLocation>
        <location evidence="2">Cell membrane</location>
    </subcellularLocation>
    <subcellularLocation>
        <location evidence="1">Membrane</location>
        <topology evidence="1">Multi-pass membrane protein</topology>
    </subcellularLocation>
</comment>
<dbReference type="GO" id="GO:0004888">
    <property type="term" value="F:transmembrane signaling receptor activity"/>
    <property type="evidence" value="ECO:0007669"/>
    <property type="project" value="InterPro"/>
</dbReference>
<keyword evidence="4" id="KW-1003">Cell membrane</keyword>
<dbReference type="InterPro" id="IPR038050">
    <property type="entry name" value="Neuro_actylchol_rec"/>
</dbReference>
<dbReference type="InterPro" id="IPR006028">
    <property type="entry name" value="GABAA/Glycine_rcpt"/>
</dbReference>
<feature type="non-terminal residue" evidence="8">
    <location>
        <position position="1"/>
    </location>
</feature>
<sequence>NIEDVSCTFDAFYYPLDKQECELVFSLESNLMQHIQPGMIETHAHYLGEKLISSFYVNEISSTAYNISEDNFKINLIFVRQPVLIMLSTIIPTIMLTSIGYGTLYVKTSLVQVRLIVSLTTLLVMYTLFSNTIQILPKTSYVKMVDVWFLFCISILFFIIIFHYTTSYIFDERDKVKLFHSYTINLDYVIKSVRYLV</sequence>
<reference evidence="8 9" key="1">
    <citation type="submission" date="2024-05" db="EMBL/GenBank/DDBJ databases">
        <authorList>
            <person name="Wallberg A."/>
        </authorList>
    </citation>
    <scope>NUCLEOTIDE SEQUENCE [LARGE SCALE GENOMIC DNA]</scope>
</reference>
<comment type="caution">
    <text evidence="8">The sequence shown here is derived from an EMBL/GenBank/DDBJ whole genome shotgun (WGS) entry which is preliminary data.</text>
</comment>
<evidence type="ECO:0000256" key="3">
    <source>
        <dbReference type="ARBA" id="ARBA00022448"/>
    </source>
</evidence>
<protein>
    <recommendedName>
        <fullName evidence="10">Neurotransmitter-gated ion-channel ligand-binding domain-containing protein</fullName>
    </recommendedName>
</protein>
<dbReference type="InterPro" id="IPR006201">
    <property type="entry name" value="Neur_channel"/>
</dbReference>
<dbReference type="SUPFAM" id="SSF90112">
    <property type="entry name" value="Neurotransmitter-gated ion-channel transmembrane pore"/>
    <property type="match status" value="1"/>
</dbReference>
<keyword evidence="5" id="KW-0406">Ion transport</keyword>
<dbReference type="Proteomes" id="UP001497623">
    <property type="component" value="Unassembled WGS sequence"/>
</dbReference>
<feature type="transmembrane region" description="Helical" evidence="7">
    <location>
        <begin position="148"/>
        <end position="170"/>
    </location>
</feature>
<dbReference type="GO" id="GO:0005230">
    <property type="term" value="F:extracellular ligand-gated monoatomic ion channel activity"/>
    <property type="evidence" value="ECO:0007669"/>
    <property type="project" value="InterPro"/>
</dbReference>
<keyword evidence="7" id="KW-0812">Transmembrane</keyword>
<dbReference type="EMBL" id="CAXKWB010033302">
    <property type="protein sequence ID" value="CAL4142636.1"/>
    <property type="molecule type" value="Genomic_DNA"/>
</dbReference>
<dbReference type="InterPro" id="IPR036734">
    <property type="entry name" value="Neur_chan_lig-bd_sf"/>
</dbReference>
<feature type="non-terminal residue" evidence="8">
    <location>
        <position position="197"/>
    </location>
</feature>
<dbReference type="InterPro" id="IPR036719">
    <property type="entry name" value="Neuro-gated_channel_TM_sf"/>
</dbReference>
<evidence type="ECO:0008006" key="10">
    <source>
        <dbReference type="Google" id="ProtNLM"/>
    </source>
</evidence>